<comment type="similarity">
    <text evidence="1">Belongs to the ATP-dependent AMP-binding enzyme family.</text>
</comment>
<protein>
    <submittedName>
        <fullName evidence="3">Long-chain-fatty acid--ACP ligase MbtM</fullName>
    </submittedName>
</protein>
<dbReference type="Gene3D" id="3.40.50.12780">
    <property type="entry name" value="N-terminal domain of ligase-like"/>
    <property type="match status" value="1"/>
</dbReference>
<dbReference type="PANTHER" id="PTHR22754:SF32">
    <property type="entry name" value="DISCO-INTERACTING PROTEIN 2"/>
    <property type="match status" value="1"/>
</dbReference>
<evidence type="ECO:0000313" key="4">
    <source>
        <dbReference type="Proteomes" id="UP001501509"/>
    </source>
</evidence>
<dbReference type="GO" id="GO:0016874">
    <property type="term" value="F:ligase activity"/>
    <property type="evidence" value="ECO:0007669"/>
    <property type="project" value="UniProtKB-KW"/>
</dbReference>
<name>A0ABN3PHT9_9ACTN</name>
<comment type="caution">
    <text evidence="3">The sequence shown here is derived from an EMBL/GenBank/DDBJ whole genome shotgun (WGS) entry which is preliminary data.</text>
</comment>
<dbReference type="PANTHER" id="PTHR22754">
    <property type="entry name" value="DISCO-INTERACTING PROTEIN 2 DIP2 -RELATED"/>
    <property type="match status" value="1"/>
</dbReference>
<dbReference type="Pfam" id="PF00501">
    <property type="entry name" value="AMP-binding"/>
    <property type="match status" value="1"/>
</dbReference>
<dbReference type="EMBL" id="BAAATD010000002">
    <property type="protein sequence ID" value="GAA2586670.1"/>
    <property type="molecule type" value="Genomic_DNA"/>
</dbReference>
<feature type="domain" description="AMP-dependent synthetase/ligase" evidence="2">
    <location>
        <begin position="19"/>
        <end position="386"/>
    </location>
</feature>
<proteinExistence type="inferred from homology"/>
<reference evidence="3 4" key="1">
    <citation type="journal article" date="2019" name="Int. J. Syst. Evol. Microbiol.">
        <title>The Global Catalogue of Microorganisms (GCM) 10K type strain sequencing project: providing services to taxonomists for standard genome sequencing and annotation.</title>
        <authorList>
            <consortium name="The Broad Institute Genomics Platform"/>
            <consortium name="The Broad Institute Genome Sequencing Center for Infectious Disease"/>
            <person name="Wu L."/>
            <person name="Ma J."/>
        </authorList>
    </citation>
    <scope>NUCLEOTIDE SEQUENCE [LARGE SCALE GENOMIC DNA]</scope>
    <source>
        <strain evidence="3 4">JCM 6833</strain>
    </source>
</reference>
<dbReference type="InterPro" id="IPR000873">
    <property type="entry name" value="AMP-dep_synth/lig_dom"/>
</dbReference>
<dbReference type="Proteomes" id="UP001501509">
    <property type="component" value="Unassembled WGS sequence"/>
</dbReference>
<dbReference type="RefSeq" id="WP_344539740.1">
    <property type="nucleotide sequence ID" value="NZ_BAAATD010000002.1"/>
</dbReference>
<keyword evidence="3" id="KW-0436">Ligase</keyword>
<evidence type="ECO:0000256" key="1">
    <source>
        <dbReference type="ARBA" id="ARBA00006432"/>
    </source>
</evidence>
<organism evidence="3 4">
    <name type="scientific">Actinomadura fulvescens</name>
    <dbReference type="NCBI Taxonomy" id="46160"/>
    <lineage>
        <taxon>Bacteria</taxon>
        <taxon>Bacillati</taxon>
        <taxon>Actinomycetota</taxon>
        <taxon>Actinomycetes</taxon>
        <taxon>Streptosporangiales</taxon>
        <taxon>Thermomonosporaceae</taxon>
        <taxon>Actinomadura</taxon>
    </lineage>
</organism>
<dbReference type="Gene3D" id="3.30.300.30">
    <property type="match status" value="1"/>
</dbReference>
<evidence type="ECO:0000313" key="3">
    <source>
        <dbReference type="EMBL" id="GAA2586670.1"/>
    </source>
</evidence>
<keyword evidence="4" id="KW-1185">Reference proteome</keyword>
<dbReference type="InterPro" id="IPR042099">
    <property type="entry name" value="ANL_N_sf"/>
</dbReference>
<sequence length="540" mass="56725">MEGRSASALKGIGLSLAETARESEGRVSFVGERGEVALAVPWRHLFDRAERAACGLRALTGPYRRPVAVVGSLSPETIVAIFAVLFTGRPVAVVPPAHHRRRKGPVPANEHLLSRAGLVIMAEPSAEPFGRASGIRTTTVAALENAASGVRTVEPAAASEIAVLQLSSGTTGGQKVLGLGSGGIEANLRAISTRIGAHRHDRFVSWLPLYHDMGLFGMLLLPALLGADAVYVPTEVYASRPHLWMAAAGRYGGTLLCAPNAAYRAAARCLSRDDGIDLGSVRAAFCGAELVRAGDLTSFTAAAAPLGLDPDVVSGCYGLAEATLAVTMCRPGSGLAAVRRTGERLDVSCGPPLDGVDVRVGKPDRPSAGPGDGIGEVYVKSPSLFREAYGAETMKAEEFLDSGWLATGDIGYLHNGELYLRGRSKDMLNVAGRNIPPEDVEDVVANVAGVRRGRVVAFRVDDAGGRERVVVMAEPAGAAGDHADAVPGLERAIRDAVAESCRIGLRDVRIVPRGSIEKTTSGKLRRRVMRDSYLTYMGVA</sequence>
<dbReference type="SUPFAM" id="SSF56801">
    <property type="entry name" value="Acetyl-CoA synthetase-like"/>
    <property type="match status" value="1"/>
</dbReference>
<gene>
    <name evidence="3" type="primary">mbtM</name>
    <name evidence="3" type="ORF">GCM10010411_19280</name>
</gene>
<dbReference type="InterPro" id="IPR045851">
    <property type="entry name" value="AMP-bd_C_sf"/>
</dbReference>
<evidence type="ECO:0000259" key="2">
    <source>
        <dbReference type="Pfam" id="PF00501"/>
    </source>
</evidence>
<accession>A0ABN3PHT9</accession>